<evidence type="ECO:0000313" key="7">
    <source>
        <dbReference type="Proteomes" id="UP000186851"/>
    </source>
</evidence>
<dbReference type="GO" id="GO:0005524">
    <property type="term" value="F:ATP binding"/>
    <property type="evidence" value="ECO:0007669"/>
    <property type="project" value="UniProtKB-KW"/>
</dbReference>
<dbReference type="InterPro" id="IPR029349">
    <property type="entry name" value="DUF4443"/>
</dbReference>
<evidence type="ECO:0000259" key="5">
    <source>
        <dbReference type="Pfam" id="PF14544"/>
    </source>
</evidence>
<protein>
    <submittedName>
        <fullName evidence="6">DUF4443 domain-containing protein</fullName>
    </submittedName>
</protein>
<keyword evidence="4" id="KW-0648">Protein biosynthesis</keyword>
<dbReference type="Proteomes" id="UP000186851">
    <property type="component" value="Chromosome"/>
</dbReference>
<dbReference type="SUPFAM" id="SSF55261">
    <property type="entry name" value="GAD domain-like"/>
    <property type="match status" value="1"/>
</dbReference>
<keyword evidence="1" id="KW-0436">Ligase</keyword>
<organism evidence="6 7">
    <name type="scientific">Odinarchaeota yellowstonii (strain LCB_4)</name>
    <dbReference type="NCBI Taxonomy" id="1841599"/>
    <lineage>
        <taxon>Archaea</taxon>
        <taxon>Promethearchaeati</taxon>
        <taxon>Candidatus Odinarchaeota</taxon>
        <taxon>Candidatus Odinarchaeia</taxon>
        <taxon>Candidatus Odinarchaeales</taxon>
        <taxon>Candidatus Odinarchaeaceae</taxon>
        <taxon>Candidatus Odinarchaeum</taxon>
    </lineage>
</organism>
<dbReference type="InterPro" id="IPR036388">
    <property type="entry name" value="WH-like_DNA-bd_sf"/>
</dbReference>
<dbReference type="InterPro" id="IPR036390">
    <property type="entry name" value="WH_DNA-bd_sf"/>
</dbReference>
<dbReference type="EMBL" id="CP091871">
    <property type="protein sequence ID" value="WEU39903.1"/>
    <property type="molecule type" value="Genomic_DNA"/>
</dbReference>
<evidence type="ECO:0000256" key="3">
    <source>
        <dbReference type="ARBA" id="ARBA00022840"/>
    </source>
</evidence>
<gene>
    <name evidence="6" type="ORF">OdinLCB4_005385</name>
</gene>
<evidence type="ECO:0000256" key="2">
    <source>
        <dbReference type="ARBA" id="ARBA00022741"/>
    </source>
</evidence>
<dbReference type="GO" id="GO:0005737">
    <property type="term" value="C:cytoplasm"/>
    <property type="evidence" value="ECO:0007669"/>
    <property type="project" value="InterPro"/>
</dbReference>
<dbReference type="SUPFAM" id="SSF46785">
    <property type="entry name" value="Winged helix' DNA-binding domain"/>
    <property type="match status" value="1"/>
</dbReference>
<dbReference type="AlphaFoldDB" id="A0AAF0D1L5"/>
<keyword evidence="2" id="KW-0547">Nucleotide-binding</keyword>
<keyword evidence="3" id="KW-0067">ATP-binding</keyword>
<proteinExistence type="predicted"/>
<name>A0AAF0D1L5_ODILC</name>
<reference evidence="6" key="2">
    <citation type="journal article" date="2022" name="Nat. Microbiol.">
        <title>A closed Candidatus Odinarchaeum chromosome exposes Asgard archaeal viruses.</title>
        <authorList>
            <person name="Tamarit D."/>
            <person name="Caceres E.F."/>
            <person name="Krupovic M."/>
            <person name="Nijland R."/>
            <person name="Eme L."/>
            <person name="Robinson N.P."/>
            <person name="Ettema T.J.G."/>
        </authorList>
    </citation>
    <scope>NUCLEOTIDE SEQUENCE</scope>
    <source>
        <strain evidence="6">LCB_4</strain>
    </source>
</reference>
<dbReference type="Gene3D" id="1.10.10.10">
    <property type="entry name" value="Winged helix-like DNA-binding domain superfamily/Winged helix DNA-binding domain"/>
    <property type="match status" value="1"/>
</dbReference>
<sequence>MNILDLITLIVIKEAKQIGRYTLKKALELSEGRTRSRLRKLLNDGLIGASPLGAYLTSKGETALSKGFSDLKIKKYIFTEQPFLGLTLNHYIFQISKPVIEKRKLLQLRDEAIRGGASTATFIIFDKGRLTVPGVYENLEKEDEKSCTLIKNNFKLEDGDLLIVASSENRWLAVRGGLNAIKALIEDEKIEI</sequence>
<dbReference type="KEGG" id="oyw:OdinLCB4_005385"/>
<dbReference type="InterPro" id="IPR004115">
    <property type="entry name" value="GAD-like_sf"/>
</dbReference>
<evidence type="ECO:0000313" key="6">
    <source>
        <dbReference type="EMBL" id="WEU39903.1"/>
    </source>
</evidence>
<feature type="domain" description="DUF4443" evidence="5">
    <location>
        <begin position="103"/>
        <end position="184"/>
    </location>
</feature>
<evidence type="ECO:0000256" key="1">
    <source>
        <dbReference type="ARBA" id="ARBA00022598"/>
    </source>
</evidence>
<dbReference type="Gene3D" id="3.30.1360.30">
    <property type="entry name" value="GAD-like domain"/>
    <property type="match status" value="1"/>
</dbReference>
<reference evidence="6" key="1">
    <citation type="journal article" date="2017" name="Nature">
        <title>Asgard archaea illuminate the origin of eukaryotic cellular complexity.</title>
        <authorList>
            <person name="Zaremba-Niedzwiedzka K."/>
            <person name="Caceres E.F."/>
            <person name="Saw J.H."/>
            <person name="Backstrom D."/>
            <person name="Juzokaite L."/>
            <person name="Vancaester E."/>
            <person name="Seitz K.W."/>
            <person name="Anantharaman K."/>
            <person name="Starnawski P."/>
            <person name="Kjeldsen K.U."/>
            <person name="Scott M.B."/>
            <person name="Nunoura T."/>
            <person name="Banfield J.F."/>
            <person name="Schramm A."/>
            <person name="Baker B.J."/>
            <person name="Spang A."/>
            <person name="Ettema T.J.G."/>
        </authorList>
    </citation>
    <scope>NUCLEOTIDE SEQUENCE</scope>
    <source>
        <strain evidence="6">LCB_4</strain>
    </source>
</reference>
<dbReference type="Pfam" id="PF14544">
    <property type="entry name" value="DUF4443"/>
    <property type="match status" value="1"/>
</dbReference>
<dbReference type="GO" id="GO:0004812">
    <property type="term" value="F:aminoacyl-tRNA ligase activity"/>
    <property type="evidence" value="ECO:0007669"/>
    <property type="project" value="InterPro"/>
</dbReference>
<dbReference type="GO" id="GO:0006412">
    <property type="term" value="P:translation"/>
    <property type="evidence" value="ECO:0007669"/>
    <property type="project" value="UniProtKB-KW"/>
</dbReference>
<evidence type="ECO:0000256" key="4">
    <source>
        <dbReference type="ARBA" id="ARBA00022917"/>
    </source>
</evidence>
<accession>A0AAF0D1L5</accession>